<feature type="transmembrane region" description="Helical" evidence="5">
    <location>
        <begin position="157"/>
        <end position="174"/>
    </location>
</feature>
<dbReference type="Pfam" id="PF14378">
    <property type="entry name" value="PAP2_3"/>
    <property type="match status" value="1"/>
</dbReference>
<dbReference type="AlphaFoldDB" id="A0A6A7W9D1"/>
<dbReference type="Gene3D" id="1.20.144.10">
    <property type="entry name" value="Phosphatidic acid phosphatase type 2/haloperoxidase"/>
    <property type="match status" value="1"/>
</dbReference>
<dbReference type="Proteomes" id="UP000384372">
    <property type="component" value="Unassembled WGS sequence"/>
</dbReference>
<evidence type="ECO:0000256" key="1">
    <source>
        <dbReference type="ARBA" id="ARBA00004141"/>
    </source>
</evidence>
<feature type="domain" description="Inositolphosphotransferase Aur1/Ipt1" evidence="6">
    <location>
        <begin position="129"/>
        <end position="326"/>
    </location>
</feature>
<reference evidence="7 8" key="1">
    <citation type="submission" date="2019-09" db="EMBL/GenBank/DDBJ databases">
        <title>Distinct polysaccharide growth profiles of human intestinal Prevotella copri isolates.</title>
        <authorList>
            <person name="Fehlner-Peach H."/>
            <person name="Magnabosco C."/>
            <person name="Raghavan V."/>
            <person name="Scher J.U."/>
            <person name="Tett A."/>
            <person name="Cox L.M."/>
            <person name="Gottsegen C."/>
            <person name="Watters A."/>
            <person name="Wiltshire- Gordon J.D."/>
            <person name="Segata N."/>
            <person name="Bonneau R."/>
            <person name="Littman D.R."/>
        </authorList>
    </citation>
    <scope>NUCLEOTIDE SEQUENCE [LARGE SCALE GENOMIC DNA]</scope>
    <source>
        <strain evidence="8">iAQ1173</strain>
    </source>
</reference>
<feature type="transmembrane region" description="Helical" evidence="5">
    <location>
        <begin position="289"/>
        <end position="309"/>
    </location>
</feature>
<dbReference type="InterPro" id="IPR052185">
    <property type="entry name" value="IPC_Synthase-Related"/>
</dbReference>
<feature type="transmembrane region" description="Helical" evidence="5">
    <location>
        <begin position="186"/>
        <end position="206"/>
    </location>
</feature>
<keyword evidence="4 5" id="KW-0472">Membrane</keyword>
<evidence type="ECO:0000256" key="5">
    <source>
        <dbReference type="SAM" id="Phobius"/>
    </source>
</evidence>
<keyword evidence="3 5" id="KW-1133">Transmembrane helix</keyword>
<evidence type="ECO:0000313" key="8">
    <source>
        <dbReference type="Proteomes" id="UP000384372"/>
    </source>
</evidence>
<keyword evidence="2 5" id="KW-0812">Transmembrane</keyword>
<name>A0A6A7W9D1_9BACT</name>
<proteinExistence type="predicted"/>
<evidence type="ECO:0000256" key="2">
    <source>
        <dbReference type="ARBA" id="ARBA00022692"/>
    </source>
</evidence>
<comment type="subcellular location">
    <subcellularLocation>
        <location evidence="1">Membrane</location>
        <topology evidence="1">Multi-pass membrane protein</topology>
    </subcellularLocation>
</comment>
<feature type="transmembrane region" description="Helical" evidence="5">
    <location>
        <begin position="68"/>
        <end position="85"/>
    </location>
</feature>
<dbReference type="PANTHER" id="PTHR31310:SF7">
    <property type="entry name" value="PA-PHOSPHATASE RELATED-FAMILY PROTEIN DDB_G0268928"/>
    <property type="match status" value="1"/>
</dbReference>
<dbReference type="OrthoDB" id="1454668at2"/>
<dbReference type="EMBL" id="VZAD01000034">
    <property type="protein sequence ID" value="MQP11050.1"/>
    <property type="molecule type" value="Genomic_DNA"/>
</dbReference>
<evidence type="ECO:0000259" key="6">
    <source>
        <dbReference type="Pfam" id="PF14378"/>
    </source>
</evidence>
<evidence type="ECO:0000256" key="3">
    <source>
        <dbReference type="ARBA" id="ARBA00022989"/>
    </source>
</evidence>
<evidence type="ECO:0000313" key="7">
    <source>
        <dbReference type="EMBL" id="MQP11050.1"/>
    </source>
</evidence>
<gene>
    <name evidence="7" type="ORF">F7D20_03525</name>
</gene>
<dbReference type="PANTHER" id="PTHR31310">
    <property type="match status" value="1"/>
</dbReference>
<dbReference type="InterPro" id="IPR036938">
    <property type="entry name" value="PAP2/HPO_sf"/>
</dbReference>
<dbReference type="GO" id="GO:0016020">
    <property type="term" value="C:membrane"/>
    <property type="evidence" value="ECO:0007669"/>
    <property type="project" value="UniProtKB-SubCell"/>
</dbReference>
<dbReference type="InterPro" id="IPR026841">
    <property type="entry name" value="Aur1/Ipt1"/>
</dbReference>
<feature type="transmembrane region" description="Helical" evidence="5">
    <location>
        <begin position="315"/>
        <end position="332"/>
    </location>
</feature>
<feature type="transmembrane region" description="Helical" evidence="5">
    <location>
        <begin position="36"/>
        <end position="56"/>
    </location>
</feature>
<accession>A0A6A7W9D1</accession>
<sequence>MGQKDRLSLRPSEKTTNKNSVIKDYFKIEKNPKKGLLALEWVMLGYMAITVIAMLFTYTKLVNPESMVWGRIRVLFITAAMWAVYRMIPCRITKMARILAQLSLLAWWYPDTYEINRMFPNLDHVFAQWEQSLFGFQPALVFAKNMPWVIVSELMDLGYVMYYPMMVIVAYYYFFCRYREFERATFVIYASFIIYYVIFIFVPVAGPTFYYHAVGLSDIAKGVFPPMHDYFNYCTDCLPTPGYTDGIFYHLVEDAKAAGERPTAAFPSSHVSISTVCMLLAWHSGNRKLTYTLLPFYIFLCLATVYIQAHYLIDALAGLVTGVAVYFGLMAVSRNMTEHNTSTAKLSQR</sequence>
<comment type="caution">
    <text evidence="7">The sequence shown here is derived from an EMBL/GenBank/DDBJ whole genome shotgun (WGS) entry which is preliminary data.</text>
</comment>
<feature type="transmembrane region" description="Helical" evidence="5">
    <location>
        <begin position="264"/>
        <end position="282"/>
    </location>
</feature>
<keyword evidence="8" id="KW-1185">Reference proteome</keyword>
<dbReference type="SUPFAM" id="SSF48317">
    <property type="entry name" value="Acid phosphatase/Vanadium-dependent haloperoxidase"/>
    <property type="match status" value="1"/>
</dbReference>
<evidence type="ECO:0000256" key="4">
    <source>
        <dbReference type="ARBA" id="ARBA00023136"/>
    </source>
</evidence>
<organism evidence="7 8">
    <name type="scientific">Segatella copri</name>
    <dbReference type="NCBI Taxonomy" id="165179"/>
    <lineage>
        <taxon>Bacteria</taxon>
        <taxon>Pseudomonadati</taxon>
        <taxon>Bacteroidota</taxon>
        <taxon>Bacteroidia</taxon>
        <taxon>Bacteroidales</taxon>
        <taxon>Prevotellaceae</taxon>
        <taxon>Segatella</taxon>
    </lineage>
</organism>
<protein>
    <submittedName>
        <fullName evidence="7">Phosphatase PAP2 family protein</fullName>
    </submittedName>
</protein>